<accession>A0ABW2N3J3</accession>
<dbReference type="EMBL" id="JBHTCH010000020">
    <property type="protein sequence ID" value="MFC7361867.1"/>
    <property type="molecule type" value="Genomic_DNA"/>
</dbReference>
<keyword evidence="2" id="KW-0378">Hydrolase</keyword>
<dbReference type="GO" id="GO:0016787">
    <property type="term" value="F:hydrolase activity"/>
    <property type="evidence" value="ECO:0007669"/>
    <property type="project" value="UniProtKB-KW"/>
</dbReference>
<evidence type="ECO:0000313" key="3">
    <source>
        <dbReference type="Proteomes" id="UP001596524"/>
    </source>
</evidence>
<dbReference type="Proteomes" id="UP001596524">
    <property type="component" value="Unassembled WGS sequence"/>
</dbReference>
<evidence type="ECO:0000256" key="1">
    <source>
        <dbReference type="SAM" id="SignalP"/>
    </source>
</evidence>
<dbReference type="RefSeq" id="WP_255892311.1">
    <property type="nucleotide sequence ID" value="NZ_JAFMZM010000006.1"/>
</dbReference>
<keyword evidence="1" id="KW-0732">Signal</keyword>
<reference evidence="3" key="1">
    <citation type="journal article" date="2019" name="Int. J. Syst. Evol. Microbiol.">
        <title>The Global Catalogue of Microorganisms (GCM) 10K type strain sequencing project: providing services to taxonomists for standard genome sequencing and annotation.</title>
        <authorList>
            <consortium name="The Broad Institute Genomics Platform"/>
            <consortium name="The Broad Institute Genome Sequencing Center for Infectious Disease"/>
            <person name="Wu L."/>
            <person name="Ma J."/>
        </authorList>
    </citation>
    <scope>NUCLEOTIDE SEQUENCE [LARGE SCALE GENOMIC DNA]</scope>
    <source>
        <strain evidence="3">FCH27</strain>
    </source>
</reference>
<protein>
    <submittedName>
        <fullName evidence="2">Alpha/beta hydrolase family protein</fullName>
        <ecNumber evidence="2">3.4.-.-</ecNumber>
    </submittedName>
</protein>
<comment type="caution">
    <text evidence="2">The sequence shown here is derived from an EMBL/GenBank/DDBJ whole genome shotgun (WGS) entry which is preliminary data.</text>
</comment>
<feature type="chain" id="PRO_5045968216" evidence="1">
    <location>
        <begin position="31"/>
        <end position="272"/>
    </location>
</feature>
<dbReference type="EC" id="3.4.-.-" evidence="2"/>
<sequence length="272" mass="27542">MRVPGRGVGAPLLAALALCAGCTGTGGSPAADDSRTPTTDATTGATEALRERCLSAIPEDAPLEALTLRGRTGGDIEAARMGPDTNDRVAILLPQVGGMCGWGRWAAAAAEQTGLTSLLVNPCGYGESVCTQEEDADALNEVSAAIDLARRDLGAERVVLLGTSMGGSLTVIAVARGADVDGWADVSGPSAWDGVRLVTLATALPPDGLVVMAPSDGEQAFDAAAHLARSAGVPFVAGRNGHGWELLVDPVNGSLTRIGRRLLDLAEGRPGA</sequence>
<proteinExistence type="predicted"/>
<dbReference type="SUPFAM" id="SSF53474">
    <property type="entry name" value="alpha/beta-Hydrolases"/>
    <property type="match status" value="1"/>
</dbReference>
<gene>
    <name evidence="2" type="ORF">ACFQO6_16465</name>
</gene>
<name>A0ABW2N3J3_9ACTN</name>
<keyword evidence="3" id="KW-1185">Reference proteome</keyword>
<organism evidence="2 3">
    <name type="scientific">Nocardioides astragali</name>
    <dbReference type="NCBI Taxonomy" id="1776736"/>
    <lineage>
        <taxon>Bacteria</taxon>
        <taxon>Bacillati</taxon>
        <taxon>Actinomycetota</taxon>
        <taxon>Actinomycetes</taxon>
        <taxon>Propionibacteriales</taxon>
        <taxon>Nocardioidaceae</taxon>
        <taxon>Nocardioides</taxon>
    </lineage>
</organism>
<feature type="signal peptide" evidence="1">
    <location>
        <begin position="1"/>
        <end position="30"/>
    </location>
</feature>
<dbReference type="InterPro" id="IPR029058">
    <property type="entry name" value="AB_hydrolase_fold"/>
</dbReference>
<evidence type="ECO:0000313" key="2">
    <source>
        <dbReference type="EMBL" id="MFC7361867.1"/>
    </source>
</evidence>
<dbReference type="Gene3D" id="3.40.50.1820">
    <property type="entry name" value="alpha/beta hydrolase"/>
    <property type="match status" value="1"/>
</dbReference>